<gene>
    <name evidence="1" type="ORF">Vadar_032922</name>
</gene>
<keyword evidence="2" id="KW-1185">Reference proteome</keyword>
<comment type="caution">
    <text evidence="1">The sequence shown here is derived from an EMBL/GenBank/DDBJ whole genome shotgun (WGS) entry which is preliminary data.</text>
</comment>
<evidence type="ECO:0000313" key="1">
    <source>
        <dbReference type="EMBL" id="KAH7836120.1"/>
    </source>
</evidence>
<sequence length="78" mass="8650">MSTGSDSALIGAPLKVLISFASVFFALCMRQLCSIALFFSTFSMPLRPKRTCTGVKCFAGFHIKRFVHLFLFLRGPLT</sequence>
<evidence type="ECO:0000313" key="2">
    <source>
        <dbReference type="Proteomes" id="UP000828048"/>
    </source>
</evidence>
<dbReference type="EMBL" id="CM037152">
    <property type="protein sequence ID" value="KAH7836120.1"/>
    <property type="molecule type" value="Genomic_DNA"/>
</dbReference>
<name>A0ACB7X6E4_9ERIC</name>
<reference evidence="1 2" key="1">
    <citation type="journal article" date="2021" name="Hortic Res">
        <title>High-quality reference genome and annotation aids understanding of berry development for evergreen blueberry (Vaccinium darrowii).</title>
        <authorList>
            <person name="Yu J."/>
            <person name="Hulse-Kemp A.M."/>
            <person name="Babiker E."/>
            <person name="Staton M."/>
        </authorList>
    </citation>
    <scope>NUCLEOTIDE SEQUENCE [LARGE SCALE GENOMIC DNA]</scope>
    <source>
        <strain evidence="2">cv. NJ 8807/NJ 8810</strain>
        <tissue evidence="1">Young leaf</tissue>
    </source>
</reference>
<accession>A0ACB7X6E4</accession>
<proteinExistence type="predicted"/>
<protein>
    <submittedName>
        <fullName evidence="1">Uncharacterized protein</fullName>
    </submittedName>
</protein>
<organism evidence="1 2">
    <name type="scientific">Vaccinium darrowii</name>
    <dbReference type="NCBI Taxonomy" id="229202"/>
    <lineage>
        <taxon>Eukaryota</taxon>
        <taxon>Viridiplantae</taxon>
        <taxon>Streptophyta</taxon>
        <taxon>Embryophyta</taxon>
        <taxon>Tracheophyta</taxon>
        <taxon>Spermatophyta</taxon>
        <taxon>Magnoliopsida</taxon>
        <taxon>eudicotyledons</taxon>
        <taxon>Gunneridae</taxon>
        <taxon>Pentapetalae</taxon>
        <taxon>asterids</taxon>
        <taxon>Ericales</taxon>
        <taxon>Ericaceae</taxon>
        <taxon>Vaccinioideae</taxon>
        <taxon>Vaccinieae</taxon>
        <taxon>Vaccinium</taxon>
    </lineage>
</organism>
<dbReference type="Proteomes" id="UP000828048">
    <property type="component" value="Chromosome 2"/>
</dbReference>